<protein>
    <submittedName>
        <fullName evidence="6">TetR/AcrR family transcriptional regulator</fullName>
    </submittedName>
</protein>
<dbReference type="InterPro" id="IPR036271">
    <property type="entry name" value="Tet_transcr_reg_TetR-rel_C_sf"/>
</dbReference>
<feature type="domain" description="HTH tetR-type" evidence="5">
    <location>
        <begin position="14"/>
        <end position="74"/>
    </location>
</feature>
<proteinExistence type="predicted"/>
<evidence type="ECO:0000313" key="6">
    <source>
        <dbReference type="EMBL" id="MPY60935.1"/>
    </source>
</evidence>
<dbReference type="InterPro" id="IPR009057">
    <property type="entry name" value="Homeodomain-like_sf"/>
</dbReference>
<dbReference type="PANTHER" id="PTHR30055">
    <property type="entry name" value="HTH-TYPE TRANSCRIPTIONAL REGULATOR RUTR"/>
    <property type="match status" value="1"/>
</dbReference>
<dbReference type="Proteomes" id="UP000400924">
    <property type="component" value="Unassembled WGS sequence"/>
</dbReference>
<evidence type="ECO:0000256" key="4">
    <source>
        <dbReference type="PROSITE-ProRule" id="PRU00335"/>
    </source>
</evidence>
<dbReference type="OrthoDB" id="9796019at2"/>
<dbReference type="SUPFAM" id="SSF46689">
    <property type="entry name" value="Homeodomain-like"/>
    <property type="match status" value="1"/>
</dbReference>
<evidence type="ECO:0000313" key="7">
    <source>
        <dbReference type="Proteomes" id="UP000400924"/>
    </source>
</evidence>
<organism evidence="6 7">
    <name type="scientific">Streptomyces spongiae</name>
    <dbReference type="NCBI Taxonomy" id="565072"/>
    <lineage>
        <taxon>Bacteria</taxon>
        <taxon>Bacillati</taxon>
        <taxon>Actinomycetota</taxon>
        <taxon>Actinomycetes</taxon>
        <taxon>Kitasatosporales</taxon>
        <taxon>Streptomycetaceae</taxon>
        <taxon>Streptomyces</taxon>
    </lineage>
</organism>
<dbReference type="Gene3D" id="1.10.357.10">
    <property type="entry name" value="Tetracycline Repressor, domain 2"/>
    <property type="match status" value="1"/>
</dbReference>
<evidence type="ECO:0000259" key="5">
    <source>
        <dbReference type="PROSITE" id="PS50977"/>
    </source>
</evidence>
<dbReference type="GO" id="GO:0000976">
    <property type="term" value="F:transcription cis-regulatory region binding"/>
    <property type="evidence" value="ECO:0007669"/>
    <property type="project" value="TreeGrafter"/>
</dbReference>
<name>A0A5N8XQQ1_9ACTN</name>
<reference evidence="6 7" key="1">
    <citation type="submission" date="2019-07" db="EMBL/GenBank/DDBJ databases">
        <title>New species of Amycolatopsis and Streptomyces.</title>
        <authorList>
            <person name="Duangmal K."/>
            <person name="Teo W.F.A."/>
            <person name="Lipun K."/>
        </authorList>
    </citation>
    <scope>NUCLEOTIDE SEQUENCE [LARGE SCALE GENOMIC DNA]</scope>
    <source>
        <strain evidence="6 7">NBRC 106415</strain>
    </source>
</reference>
<feature type="DNA-binding region" description="H-T-H motif" evidence="4">
    <location>
        <begin position="37"/>
        <end position="56"/>
    </location>
</feature>
<dbReference type="PROSITE" id="PS50977">
    <property type="entry name" value="HTH_TETR_2"/>
    <property type="match status" value="1"/>
</dbReference>
<dbReference type="PANTHER" id="PTHR30055:SF149">
    <property type="entry name" value="TETR-FAMILY TRANSCRIPTIONAL REGULATOR"/>
    <property type="match status" value="1"/>
</dbReference>
<dbReference type="InterPro" id="IPR050109">
    <property type="entry name" value="HTH-type_TetR-like_transc_reg"/>
</dbReference>
<dbReference type="Gene3D" id="1.10.10.60">
    <property type="entry name" value="Homeodomain-like"/>
    <property type="match status" value="1"/>
</dbReference>
<dbReference type="InterPro" id="IPR011075">
    <property type="entry name" value="TetR_C"/>
</dbReference>
<dbReference type="GO" id="GO:0003700">
    <property type="term" value="F:DNA-binding transcription factor activity"/>
    <property type="evidence" value="ECO:0007669"/>
    <property type="project" value="TreeGrafter"/>
</dbReference>
<evidence type="ECO:0000256" key="1">
    <source>
        <dbReference type="ARBA" id="ARBA00023015"/>
    </source>
</evidence>
<evidence type="ECO:0000256" key="3">
    <source>
        <dbReference type="ARBA" id="ARBA00023163"/>
    </source>
</evidence>
<dbReference type="Pfam" id="PF16859">
    <property type="entry name" value="TetR_C_11"/>
    <property type="match status" value="1"/>
</dbReference>
<comment type="caution">
    <text evidence="6">The sequence shown here is derived from an EMBL/GenBank/DDBJ whole genome shotgun (WGS) entry which is preliminary data.</text>
</comment>
<evidence type="ECO:0000256" key="2">
    <source>
        <dbReference type="ARBA" id="ARBA00023125"/>
    </source>
</evidence>
<keyword evidence="1" id="KW-0805">Transcription regulation</keyword>
<keyword evidence="7" id="KW-1185">Reference proteome</keyword>
<gene>
    <name evidence="6" type="ORF">FNH08_28480</name>
</gene>
<dbReference type="AlphaFoldDB" id="A0A5N8XQQ1"/>
<keyword evidence="3" id="KW-0804">Transcription</keyword>
<dbReference type="RefSeq" id="WP_152774391.1">
    <property type="nucleotide sequence ID" value="NZ_VJZC01000256.1"/>
</dbReference>
<keyword evidence="2 4" id="KW-0238">DNA-binding</keyword>
<sequence>MAEQSTARRSRFTPLRAAQLYGAVLDLLREVGYEALAVEAVATRARFSKATLYRDWGGKPQLVAAAVQYHRPVRIDTIDTGSLRGDLYALADHSHNKELAQDIALQLGLAHAIFDNPALRRTLREVMIDPVLDDIHAILQRGVRRGEVAPDCPALDLVPPMLCSLAIARPLLCDTAMTQDDVRRNMEALVFPALGI</sequence>
<dbReference type="EMBL" id="VJZC01000256">
    <property type="protein sequence ID" value="MPY60935.1"/>
    <property type="molecule type" value="Genomic_DNA"/>
</dbReference>
<dbReference type="InterPro" id="IPR001647">
    <property type="entry name" value="HTH_TetR"/>
</dbReference>
<accession>A0A5N8XQQ1</accession>
<dbReference type="Pfam" id="PF00440">
    <property type="entry name" value="TetR_N"/>
    <property type="match status" value="1"/>
</dbReference>
<dbReference type="SUPFAM" id="SSF48498">
    <property type="entry name" value="Tetracyclin repressor-like, C-terminal domain"/>
    <property type="match status" value="1"/>
</dbReference>